<dbReference type="Gene3D" id="3.30.870.10">
    <property type="entry name" value="Endonuclease Chain A"/>
    <property type="match status" value="1"/>
</dbReference>
<protein>
    <recommendedName>
        <fullName evidence="2">Phospholipase D-like domain-containing protein</fullName>
    </recommendedName>
</protein>
<name>X1K6J7_9ZZZZ</name>
<proteinExistence type="predicted"/>
<dbReference type="AlphaFoldDB" id="X1K6J7"/>
<organism evidence="1">
    <name type="scientific">marine sediment metagenome</name>
    <dbReference type="NCBI Taxonomy" id="412755"/>
    <lineage>
        <taxon>unclassified sequences</taxon>
        <taxon>metagenomes</taxon>
        <taxon>ecological metagenomes</taxon>
    </lineage>
</organism>
<reference evidence="1" key="1">
    <citation type="journal article" date="2014" name="Front. Microbiol.">
        <title>High frequency of phylogenetically diverse reductive dehalogenase-homologous genes in deep subseafloor sedimentary metagenomes.</title>
        <authorList>
            <person name="Kawai M."/>
            <person name="Futagami T."/>
            <person name="Toyoda A."/>
            <person name="Takaki Y."/>
            <person name="Nishi S."/>
            <person name="Hori S."/>
            <person name="Arai W."/>
            <person name="Tsubouchi T."/>
            <person name="Morono Y."/>
            <person name="Uchiyama I."/>
            <person name="Ito T."/>
            <person name="Fujiyama A."/>
            <person name="Inagaki F."/>
            <person name="Takami H."/>
        </authorList>
    </citation>
    <scope>NUCLEOTIDE SEQUENCE</scope>
    <source>
        <strain evidence="1">Expedition CK06-06</strain>
    </source>
</reference>
<evidence type="ECO:0008006" key="2">
    <source>
        <dbReference type="Google" id="ProtNLM"/>
    </source>
</evidence>
<accession>X1K6J7</accession>
<sequence>VYESLEVIPSVKMANFLNEVGMSDDALSNLALSGLIVASSDGFYISSLGKKVTLLLRAINGKEEISEIFRKFTYLYPQLKPYELITSNITDFFIDSLFYRADFIRIYICSPWIRLEQEQLGKVKQAIFKATGRYQSIQIFVITLPTNRYRDKKAIETLKELKQLGAEVMTHEKLHAKLYISEPGPYGGIHYAIFGSENLTGRKNIELGIKIENDNELLGNLTNFFREVQEESKILKEV</sequence>
<dbReference type="SUPFAM" id="SSF56024">
    <property type="entry name" value="Phospholipase D/nuclease"/>
    <property type="match status" value="1"/>
</dbReference>
<evidence type="ECO:0000313" key="1">
    <source>
        <dbReference type="EMBL" id="GAH77708.1"/>
    </source>
</evidence>
<dbReference type="EMBL" id="BARU01039104">
    <property type="protein sequence ID" value="GAH77708.1"/>
    <property type="molecule type" value="Genomic_DNA"/>
</dbReference>
<feature type="non-terminal residue" evidence="1">
    <location>
        <position position="1"/>
    </location>
</feature>
<gene>
    <name evidence="1" type="ORF">S03H2_60653</name>
</gene>
<comment type="caution">
    <text evidence="1">The sequence shown here is derived from an EMBL/GenBank/DDBJ whole genome shotgun (WGS) entry which is preliminary data.</text>
</comment>